<evidence type="ECO:0000313" key="3">
    <source>
        <dbReference type="EMBL" id="KAK2196525.1"/>
    </source>
</evidence>
<dbReference type="Proteomes" id="UP001214638">
    <property type="component" value="Unassembled WGS sequence"/>
</dbReference>
<dbReference type="GO" id="GO:0005506">
    <property type="term" value="F:iron ion binding"/>
    <property type="evidence" value="ECO:0007669"/>
    <property type="project" value="InterPro"/>
</dbReference>
<feature type="domain" description="NIF system FeS cluster assembly NifU C-terminal" evidence="2">
    <location>
        <begin position="71"/>
        <end position="138"/>
    </location>
</feature>
<gene>
    <name evidence="3" type="ORF">BdWA1_001772</name>
</gene>
<dbReference type="InterPro" id="IPR034904">
    <property type="entry name" value="FSCA_dom_sf"/>
</dbReference>
<protein>
    <submittedName>
        <fullName evidence="3">Bifunctional NIF system FeS cluster assembly</fullName>
    </submittedName>
</protein>
<dbReference type="GO" id="GO:0005739">
    <property type="term" value="C:mitochondrion"/>
    <property type="evidence" value="ECO:0007669"/>
    <property type="project" value="TreeGrafter"/>
</dbReference>
<reference evidence="3" key="1">
    <citation type="journal article" date="2023" name="Nat. Microbiol.">
        <title>Babesia duncani multi-omics identifies virulence factors and drug targets.</title>
        <authorList>
            <person name="Singh P."/>
            <person name="Lonardi S."/>
            <person name="Liang Q."/>
            <person name="Vydyam P."/>
            <person name="Khabirova E."/>
            <person name="Fang T."/>
            <person name="Gihaz S."/>
            <person name="Thekkiniath J."/>
            <person name="Munshi M."/>
            <person name="Abel S."/>
            <person name="Ciampossin L."/>
            <person name="Batugedara G."/>
            <person name="Gupta M."/>
            <person name="Lu X.M."/>
            <person name="Lenz T."/>
            <person name="Chakravarty S."/>
            <person name="Cornillot E."/>
            <person name="Hu Y."/>
            <person name="Ma W."/>
            <person name="Gonzalez L.M."/>
            <person name="Sanchez S."/>
            <person name="Estrada K."/>
            <person name="Sanchez-Flores A."/>
            <person name="Montero E."/>
            <person name="Harb O.S."/>
            <person name="Le Roch K.G."/>
            <person name="Mamoun C.B."/>
        </authorList>
    </citation>
    <scope>NUCLEOTIDE SEQUENCE</scope>
    <source>
        <strain evidence="3">WA1</strain>
    </source>
</reference>
<dbReference type="GO" id="GO:0016226">
    <property type="term" value="P:iron-sulfur cluster assembly"/>
    <property type="evidence" value="ECO:0007669"/>
    <property type="project" value="InterPro"/>
</dbReference>
<dbReference type="Pfam" id="PF01106">
    <property type="entry name" value="NifU"/>
    <property type="match status" value="1"/>
</dbReference>
<sequence>MDVLLCGTCTLQKMLSRLKFSYHIIRSSVFNKNRNLSFVNFNRRFFSSSNAPDSRFEFNYTPEQQETVDSIKMLIEKRIRPVVQQDGGDVHFVSYDAEQGFVYVRLSGNCVGCAQSDITLKHMIQGLLCHYIDEIVAVFNVDDTFTND</sequence>
<name>A0AAD9UP91_9APIC</name>
<dbReference type="KEGG" id="bdw:94336070"/>
<keyword evidence="4" id="KW-1185">Reference proteome</keyword>
<dbReference type="InterPro" id="IPR001075">
    <property type="entry name" value="NIF_FeS_clus_asmbl_NifU_C"/>
</dbReference>
<proteinExistence type="inferred from homology"/>
<dbReference type="GeneID" id="94336070"/>
<evidence type="ECO:0000259" key="2">
    <source>
        <dbReference type="Pfam" id="PF01106"/>
    </source>
</evidence>
<dbReference type="AlphaFoldDB" id="A0AAD9UP91"/>
<evidence type="ECO:0000313" key="4">
    <source>
        <dbReference type="Proteomes" id="UP001214638"/>
    </source>
</evidence>
<dbReference type="GO" id="GO:0051536">
    <property type="term" value="F:iron-sulfur cluster binding"/>
    <property type="evidence" value="ECO:0007669"/>
    <property type="project" value="InterPro"/>
</dbReference>
<accession>A0AAD9UP91</accession>
<dbReference type="RefSeq" id="XP_067803367.1">
    <property type="nucleotide sequence ID" value="XM_067946803.1"/>
</dbReference>
<dbReference type="EMBL" id="JALLKP010000002">
    <property type="protein sequence ID" value="KAK2196525.1"/>
    <property type="molecule type" value="Genomic_DNA"/>
</dbReference>
<comment type="similarity">
    <text evidence="1">Belongs to the NifU family.</text>
</comment>
<dbReference type="Gene3D" id="3.30.300.130">
    <property type="entry name" value="Fe-S cluster assembly (FSCA)"/>
    <property type="match status" value="1"/>
</dbReference>
<organism evidence="3 4">
    <name type="scientific">Babesia duncani</name>
    <dbReference type="NCBI Taxonomy" id="323732"/>
    <lineage>
        <taxon>Eukaryota</taxon>
        <taxon>Sar</taxon>
        <taxon>Alveolata</taxon>
        <taxon>Apicomplexa</taxon>
        <taxon>Aconoidasida</taxon>
        <taxon>Piroplasmida</taxon>
        <taxon>Babesiidae</taxon>
        <taxon>Babesia</taxon>
    </lineage>
</organism>
<evidence type="ECO:0000256" key="1">
    <source>
        <dbReference type="ARBA" id="ARBA00006420"/>
    </source>
</evidence>
<comment type="caution">
    <text evidence="3">The sequence shown here is derived from an EMBL/GenBank/DDBJ whole genome shotgun (WGS) entry which is preliminary data.</text>
</comment>
<dbReference type="PANTHER" id="PTHR11178:SF1">
    <property type="entry name" value="NFU1 IRON-SULFUR CLUSTER SCAFFOLD HOMOLOG, MITOCHONDRIAL"/>
    <property type="match status" value="1"/>
</dbReference>
<dbReference type="PANTHER" id="PTHR11178">
    <property type="entry name" value="IRON-SULFUR CLUSTER SCAFFOLD PROTEIN NFU-RELATED"/>
    <property type="match status" value="1"/>
</dbReference>
<dbReference type="SUPFAM" id="SSF117916">
    <property type="entry name" value="Fe-S cluster assembly (FSCA) domain-like"/>
    <property type="match status" value="1"/>
</dbReference>